<dbReference type="OrthoDB" id="1650227at2"/>
<gene>
    <name evidence="1" type="ORF">SAMN05421734_103255</name>
</gene>
<name>A0A1G6HYA4_9BACI</name>
<dbReference type="AlphaFoldDB" id="A0A1G6HYA4"/>
<dbReference type="STRING" id="1612202.SAMN05421734_103255"/>
<evidence type="ECO:0000313" key="2">
    <source>
        <dbReference type="Proteomes" id="UP000242949"/>
    </source>
</evidence>
<dbReference type="EMBL" id="FMYI01000003">
    <property type="protein sequence ID" value="SDB98466.1"/>
    <property type="molecule type" value="Genomic_DNA"/>
</dbReference>
<dbReference type="Pfam" id="PF14006">
    <property type="entry name" value="YqzL"/>
    <property type="match status" value="1"/>
</dbReference>
<dbReference type="InterPro" id="IPR025617">
    <property type="entry name" value="YqzL"/>
</dbReference>
<proteinExistence type="predicted"/>
<dbReference type="RefSeq" id="WP_090794500.1">
    <property type="nucleotide sequence ID" value="NZ_FMYI01000003.1"/>
</dbReference>
<organism evidence="1 2">
    <name type="scientific">Pelagirhabdus alkalitolerans</name>
    <dbReference type="NCBI Taxonomy" id="1612202"/>
    <lineage>
        <taxon>Bacteria</taxon>
        <taxon>Bacillati</taxon>
        <taxon>Bacillota</taxon>
        <taxon>Bacilli</taxon>
        <taxon>Bacillales</taxon>
        <taxon>Bacillaceae</taxon>
        <taxon>Pelagirhabdus</taxon>
    </lineage>
</organism>
<protein>
    <submittedName>
        <fullName evidence="1">YqzL-like protein</fullName>
    </submittedName>
</protein>
<evidence type="ECO:0000313" key="1">
    <source>
        <dbReference type="EMBL" id="SDB98466.1"/>
    </source>
</evidence>
<accession>A0A1G6HYA4</accession>
<reference evidence="2" key="1">
    <citation type="submission" date="2016-09" db="EMBL/GenBank/DDBJ databases">
        <authorList>
            <person name="Varghese N."/>
            <person name="Submissions S."/>
        </authorList>
    </citation>
    <scope>NUCLEOTIDE SEQUENCE [LARGE SCALE GENOMIC DNA]</scope>
    <source>
        <strain evidence="2">S5</strain>
    </source>
</reference>
<keyword evidence="2" id="KW-1185">Reference proteome</keyword>
<sequence>MNQLPWYVFTRTGDVEAYLLMKGLDIEDQACRSDIESADTQPSIEQSAEQ</sequence>
<dbReference type="Proteomes" id="UP000242949">
    <property type="component" value="Unassembled WGS sequence"/>
</dbReference>